<comment type="similarity">
    <text evidence="1">Belongs to the glycosyl hydrolase 9 (cellulase E) family.</text>
</comment>
<dbReference type="GO" id="GO:0008810">
    <property type="term" value="F:cellulase activity"/>
    <property type="evidence" value="ECO:0007669"/>
    <property type="project" value="InterPro"/>
</dbReference>
<dbReference type="Pfam" id="PF02927">
    <property type="entry name" value="CelD_N"/>
    <property type="match status" value="1"/>
</dbReference>
<dbReference type="KEGG" id="ggr:HKW67_14150"/>
<keyword evidence="7" id="KW-0378">Hydrolase</keyword>
<keyword evidence="2" id="KW-0119">Carbohydrate metabolism</keyword>
<dbReference type="InterPro" id="IPR012341">
    <property type="entry name" value="6hp_glycosidase-like_sf"/>
</dbReference>
<feature type="domain" description="Glycoside hydrolase family 9" evidence="5">
    <location>
        <begin position="316"/>
        <end position="734"/>
    </location>
</feature>
<keyword evidence="3" id="KW-0624">Polysaccharide degradation</keyword>
<dbReference type="Gene3D" id="1.50.10.10">
    <property type="match status" value="1"/>
</dbReference>
<dbReference type="CDD" id="cd02850">
    <property type="entry name" value="E_set_Cellulase_N"/>
    <property type="match status" value="1"/>
</dbReference>
<evidence type="ECO:0000313" key="7">
    <source>
        <dbReference type="EMBL" id="QJR36567.1"/>
    </source>
</evidence>
<evidence type="ECO:0000256" key="2">
    <source>
        <dbReference type="ARBA" id="ARBA00023277"/>
    </source>
</evidence>
<dbReference type="SUPFAM" id="SSF81296">
    <property type="entry name" value="E set domains"/>
    <property type="match status" value="1"/>
</dbReference>
<dbReference type="AlphaFoldDB" id="A0A6M4ISP4"/>
<evidence type="ECO:0000259" key="6">
    <source>
        <dbReference type="Pfam" id="PF02927"/>
    </source>
</evidence>
<dbReference type="Pfam" id="PF00759">
    <property type="entry name" value="Glyco_hydro_9"/>
    <property type="match status" value="1"/>
</dbReference>
<dbReference type="InterPro" id="IPR008928">
    <property type="entry name" value="6-hairpin_glycosidase_sf"/>
</dbReference>
<organism evidence="7 8">
    <name type="scientific">Gemmatimonas groenlandica</name>
    <dbReference type="NCBI Taxonomy" id="2732249"/>
    <lineage>
        <taxon>Bacteria</taxon>
        <taxon>Pseudomonadati</taxon>
        <taxon>Gemmatimonadota</taxon>
        <taxon>Gemmatimonadia</taxon>
        <taxon>Gemmatimonadales</taxon>
        <taxon>Gemmatimonadaceae</taxon>
        <taxon>Gemmatimonas</taxon>
    </lineage>
</organism>
<feature type="signal peptide" evidence="4">
    <location>
        <begin position="1"/>
        <end position="19"/>
    </location>
</feature>
<accession>A0A6M4ISP4</accession>
<dbReference type="InterPro" id="IPR014756">
    <property type="entry name" value="Ig_E-set"/>
</dbReference>
<evidence type="ECO:0000313" key="8">
    <source>
        <dbReference type="Proteomes" id="UP000500938"/>
    </source>
</evidence>
<evidence type="ECO:0000256" key="1">
    <source>
        <dbReference type="ARBA" id="ARBA00007072"/>
    </source>
</evidence>
<dbReference type="InterPro" id="IPR004197">
    <property type="entry name" value="Cellulase_Ig-like"/>
</dbReference>
<dbReference type="RefSeq" id="WP_171225999.1">
    <property type="nucleotide sequence ID" value="NZ_CP053085.1"/>
</dbReference>
<reference evidence="7 8" key="1">
    <citation type="submission" date="2020-05" db="EMBL/GenBank/DDBJ databases">
        <title>Complete genome sequence of Gemmatimonas greenlandica TET16.</title>
        <authorList>
            <person name="Zeng Y."/>
        </authorList>
    </citation>
    <scope>NUCLEOTIDE SEQUENCE [LARGE SCALE GENOMIC DNA]</scope>
    <source>
        <strain evidence="7 8">TET16</strain>
    </source>
</reference>
<dbReference type="EMBL" id="CP053085">
    <property type="protein sequence ID" value="QJR36567.1"/>
    <property type="molecule type" value="Genomic_DNA"/>
</dbReference>
<gene>
    <name evidence="7" type="ORF">HKW67_14150</name>
</gene>
<proteinExistence type="inferred from homology"/>
<evidence type="ECO:0000256" key="4">
    <source>
        <dbReference type="SAM" id="SignalP"/>
    </source>
</evidence>
<feature type="chain" id="PRO_5026886713" evidence="4">
    <location>
        <begin position="20"/>
        <end position="885"/>
    </location>
</feature>
<keyword evidence="8" id="KW-1185">Reference proteome</keyword>
<name>A0A6M4ISP4_9BACT</name>
<dbReference type="GO" id="GO:0000272">
    <property type="term" value="P:polysaccharide catabolic process"/>
    <property type="evidence" value="ECO:0007669"/>
    <property type="project" value="UniProtKB-KW"/>
</dbReference>
<sequence length="885" mass="97944">MRFALTAAVLLLTPLSANAQRPLLPIEHVNSAEFGWLQKPVLASRVLDDFAQPATWKFSGTGTLSFPQQLALGDMRSLRVELQMFRNAPAPNRARLSSVNLQRAFPNEDWSGYNRLSLWVRPDFAGIPVLPLQLVLHNDGAVKVPDRYDREGTHFITFARNGWQQVVWEIEPLARDRVTRLEIGYFVNRMLAGADDHVAFEIGRLELQKVDPDVHTGWVTGANKIAFSHSGYQSGSSKSAIASALPAQSFELVSVQDIAFGETVLRKPIATVQTRNGTFQQMDFSEIQTPGSYVLRAGGITSKPFAIGNEVWKSSIWKTLNFFYGNRCGDDIPGVHGIDHLDWFATHDSTRITMSGGWHDAGDLSQGLINTGEATYAMFALADKLAARGDDPALTARLVEEAKWGLDWVLRVRFPGGYRIGFGPHNYWSNNIAGDADDRVVAAKNNPNVNYIASAAAAIGYRMLKDREPALAARALRVAREDWAFAIVGIEGPSTWHTPAFAASRMELAGVGITASLELFAATGEARYRDKAVELARVVMASQQVARVGSVFPLSGFFYTGPDRDTIFHQFHKASDQAPIVALSQLVHALPDHPEWMQWYATIARYAEYQKRGATTTAPYHVLPAYVYRLADSVQVPDSGGRYLEKQDQYAAQVRAGLPMGDGWFLRAFPVWFQRRGNYGVLLSQSKALSTASRLRGDSAGLDLAQQQAQWVVGRNPFVQSTMYGEGYDWAQQYSVSSADFVGSLPVGMQSRGTTDLPYWPSQNTYVYKEVWVHSSSRWLWLMEDLLPVAAARNATSLTALTFNSTTSADGTITMKLIVTGTGVHRYELRTDNLRGTTVAQTVTLRNGVPTTLVWTAKRVRADTPYTAVVIEDGNVTRTRELFAQ</sequence>
<keyword evidence="4" id="KW-0732">Signal</keyword>
<protein>
    <submittedName>
        <fullName evidence="7">Glycoside hydrolase family 9 protein</fullName>
    </submittedName>
</protein>
<dbReference type="InterPro" id="IPR013783">
    <property type="entry name" value="Ig-like_fold"/>
</dbReference>
<feature type="domain" description="Cellulase Ig-like" evidence="6">
    <location>
        <begin position="223"/>
        <end position="302"/>
    </location>
</feature>
<dbReference type="InterPro" id="IPR001701">
    <property type="entry name" value="Glyco_hydro_9"/>
</dbReference>
<dbReference type="Gene3D" id="2.60.40.10">
    <property type="entry name" value="Immunoglobulins"/>
    <property type="match status" value="1"/>
</dbReference>
<dbReference type="SUPFAM" id="SSF48208">
    <property type="entry name" value="Six-hairpin glycosidases"/>
    <property type="match status" value="1"/>
</dbReference>
<evidence type="ECO:0000259" key="5">
    <source>
        <dbReference type="Pfam" id="PF00759"/>
    </source>
</evidence>
<evidence type="ECO:0000256" key="3">
    <source>
        <dbReference type="ARBA" id="ARBA00023326"/>
    </source>
</evidence>
<dbReference type="Proteomes" id="UP000500938">
    <property type="component" value="Chromosome"/>
</dbReference>